<sequence>MYYVLIKGKSYLGLDFDAREEIREGLRKRIEENGVRFVQYDWVWDENDQCLLLVGRYERIEEASLWIEALKSMGFDILIRTSLPGDGSCDAN</sequence>
<dbReference type="AlphaFoldDB" id="A0A445MUT0"/>
<name>A0A445MUT0_9BACT</name>
<evidence type="ECO:0000313" key="1">
    <source>
        <dbReference type="EMBL" id="SPD73236.1"/>
    </source>
</evidence>
<reference evidence="1" key="1">
    <citation type="submission" date="2018-01" db="EMBL/GenBank/DDBJ databases">
        <authorList>
            <person name="Regsiter A."/>
            <person name="William W."/>
        </authorList>
    </citation>
    <scope>NUCLEOTIDE SEQUENCE</scope>
    <source>
        <strain evidence="1">TRIP AH-1</strain>
    </source>
</reference>
<dbReference type="EMBL" id="OJIN01000084">
    <property type="protein sequence ID" value="SPD73236.1"/>
    <property type="molecule type" value="Genomic_DNA"/>
</dbReference>
<accession>A0A445MUT0</accession>
<protein>
    <recommendedName>
        <fullName evidence="2">SPOR domain-containing protein</fullName>
    </recommendedName>
</protein>
<gene>
    <name evidence="1" type="ORF">PITCH_A1740045</name>
</gene>
<organism evidence="1">
    <name type="scientific">uncultured Desulfobacterium sp</name>
    <dbReference type="NCBI Taxonomy" id="201089"/>
    <lineage>
        <taxon>Bacteria</taxon>
        <taxon>Pseudomonadati</taxon>
        <taxon>Thermodesulfobacteriota</taxon>
        <taxon>Desulfobacteria</taxon>
        <taxon>Desulfobacterales</taxon>
        <taxon>Desulfobacteriaceae</taxon>
        <taxon>Desulfobacterium</taxon>
        <taxon>environmental samples</taxon>
    </lineage>
</organism>
<proteinExistence type="predicted"/>
<evidence type="ECO:0008006" key="2">
    <source>
        <dbReference type="Google" id="ProtNLM"/>
    </source>
</evidence>